<dbReference type="InterPro" id="IPR051932">
    <property type="entry name" value="Bact_StressResp_Reg"/>
</dbReference>
<evidence type="ECO:0000259" key="2">
    <source>
        <dbReference type="PROSITE" id="PS50801"/>
    </source>
</evidence>
<dbReference type="Gene3D" id="3.30.750.24">
    <property type="entry name" value="STAS domain"/>
    <property type="match status" value="1"/>
</dbReference>
<name>A0A975GE83_9BACT</name>
<dbReference type="EMBL" id="CP061799">
    <property type="protein sequence ID" value="QTA77952.1"/>
    <property type="molecule type" value="Genomic_DNA"/>
</dbReference>
<dbReference type="KEGG" id="dli:dnl_01550"/>
<evidence type="ECO:0000313" key="3">
    <source>
        <dbReference type="EMBL" id="QTA77952.1"/>
    </source>
</evidence>
<protein>
    <submittedName>
        <fullName evidence="3">STAS domain-containing protein</fullName>
    </submittedName>
</protein>
<dbReference type="InterPro" id="IPR002645">
    <property type="entry name" value="STAS_dom"/>
</dbReference>
<dbReference type="RefSeq" id="WP_207689869.1">
    <property type="nucleotide sequence ID" value="NZ_CP061799.1"/>
</dbReference>
<dbReference type="AlphaFoldDB" id="A0A975GE83"/>
<dbReference type="Proteomes" id="UP000663720">
    <property type="component" value="Chromosome"/>
</dbReference>
<dbReference type="Pfam" id="PF14361">
    <property type="entry name" value="RsbRD_N"/>
    <property type="match status" value="1"/>
</dbReference>
<keyword evidence="1" id="KW-0597">Phosphoprotein</keyword>
<dbReference type="PANTHER" id="PTHR33745">
    <property type="entry name" value="RSBT ANTAGONIST PROTEIN RSBS-RELATED"/>
    <property type="match status" value="1"/>
</dbReference>
<dbReference type="InterPro" id="IPR036513">
    <property type="entry name" value="STAS_dom_sf"/>
</dbReference>
<organism evidence="3 4">
    <name type="scientific">Desulfonema limicola</name>
    <dbReference type="NCBI Taxonomy" id="45656"/>
    <lineage>
        <taxon>Bacteria</taxon>
        <taxon>Pseudomonadati</taxon>
        <taxon>Thermodesulfobacteriota</taxon>
        <taxon>Desulfobacteria</taxon>
        <taxon>Desulfobacterales</taxon>
        <taxon>Desulfococcaceae</taxon>
        <taxon>Desulfonema</taxon>
    </lineage>
</organism>
<dbReference type="PANTHER" id="PTHR33745:SF3">
    <property type="entry name" value="RSBT CO-ANTAGONIST PROTEIN RSBRC"/>
    <property type="match status" value="1"/>
</dbReference>
<dbReference type="SUPFAM" id="SSF52091">
    <property type="entry name" value="SpoIIaa-like"/>
    <property type="match status" value="1"/>
</dbReference>
<keyword evidence="4" id="KW-1185">Reference proteome</keyword>
<reference evidence="3" key="1">
    <citation type="journal article" date="2021" name="Microb. Physiol.">
        <title>Proteogenomic Insights into the Physiology of Marine, Sulfate-Reducing, Filamentous Desulfonema limicola and Desulfonema magnum.</title>
        <authorList>
            <person name="Schnaars V."/>
            <person name="Wohlbrand L."/>
            <person name="Scheve S."/>
            <person name="Hinrichs C."/>
            <person name="Reinhardt R."/>
            <person name="Rabus R."/>
        </authorList>
    </citation>
    <scope>NUCLEOTIDE SEQUENCE</scope>
    <source>
        <strain evidence="3">5ac10</strain>
    </source>
</reference>
<feature type="domain" description="STAS" evidence="2">
    <location>
        <begin position="163"/>
        <end position="274"/>
    </location>
</feature>
<sequence>MNKKENTVFELIKNKQTELLNIWLEKVKASPGTSTMNLISESALIKQSRELLQTIIEALKFDNYEDIDNPEFKNLVNTLGSISTIRAELGFPPGETAAYIFCLKDAIFHLLQEAYSDNSALFNKELVKMHSLIDKMGIITFEKFSQIREDIILRQNRALLELSTPVIKAWDGIVLLPLVGIIDTARSQEMIERLLQGIVDNEAMVVVIDISGVPVIDTRVAQHLMKTVTAAAMLGSEVIMTGISPEIAQTIIKLDIDLSMIRTRGTLKAGIEDAFNLRNLQIVSFNQAK</sequence>
<dbReference type="PROSITE" id="PS50801">
    <property type="entry name" value="STAS"/>
    <property type="match status" value="1"/>
</dbReference>
<gene>
    <name evidence="3" type="ORF">dnl_01550</name>
</gene>
<accession>A0A975GE83</accession>
<evidence type="ECO:0000256" key="1">
    <source>
        <dbReference type="ARBA" id="ARBA00022553"/>
    </source>
</evidence>
<proteinExistence type="predicted"/>
<dbReference type="CDD" id="cd07041">
    <property type="entry name" value="STAS_RsbR_RsbS_like"/>
    <property type="match status" value="1"/>
</dbReference>
<dbReference type="InterPro" id="IPR025751">
    <property type="entry name" value="RsbRD_N_dom"/>
</dbReference>
<dbReference type="Pfam" id="PF01740">
    <property type="entry name" value="STAS"/>
    <property type="match status" value="1"/>
</dbReference>
<evidence type="ECO:0000313" key="4">
    <source>
        <dbReference type="Proteomes" id="UP000663720"/>
    </source>
</evidence>